<dbReference type="EMBL" id="PCWN01000007">
    <property type="protein sequence ID" value="PIR04214.1"/>
    <property type="molecule type" value="Genomic_DNA"/>
</dbReference>
<evidence type="ECO:0000256" key="1">
    <source>
        <dbReference type="SAM" id="MobiDB-lite"/>
    </source>
</evidence>
<dbReference type="AlphaFoldDB" id="A0A2H0N5P0"/>
<protein>
    <recommendedName>
        <fullName evidence="4">50S ribosomal protein L7/L12</fullName>
    </recommendedName>
</protein>
<evidence type="ECO:0008006" key="4">
    <source>
        <dbReference type="Google" id="ProtNLM"/>
    </source>
</evidence>
<name>A0A2H0N5P0_9BACT</name>
<gene>
    <name evidence="2" type="ORF">COV59_03460</name>
</gene>
<dbReference type="Proteomes" id="UP000229600">
    <property type="component" value="Unassembled WGS sequence"/>
</dbReference>
<evidence type="ECO:0000313" key="3">
    <source>
        <dbReference type="Proteomes" id="UP000229600"/>
    </source>
</evidence>
<accession>A0A2H0N5P0</accession>
<comment type="caution">
    <text evidence="2">The sequence shown here is derived from an EMBL/GenBank/DDBJ whole genome shotgun (WGS) entry which is preliminary data.</text>
</comment>
<feature type="compositionally biased region" description="Low complexity" evidence="1">
    <location>
        <begin position="1"/>
        <end position="23"/>
    </location>
</feature>
<organism evidence="2 3">
    <name type="scientific">Candidatus Magasanikbacteria bacterium CG11_big_fil_rev_8_21_14_0_20_39_34</name>
    <dbReference type="NCBI Taxonomy" id="1974653"/>
    <lineage>
        <taxon>Bacteria</taxon>
        <taxon>Candidatus Magasanikiibacteriota</taxon>
    </lineage>
</organism>
<proteinExistence type="predicted"/>
<reference evidence="2 3" key="1">
    <citation type="submission" date="2017-09" db="EMBL/GenBank/DDBJ databases">
        <title>Depth-based differentiation of microbial function through sediment-hosted aquifers and enrichment of novel symbionts in the deep terrestrial subsurface.</title>
        <authorList>
            <person name="Probst A.J."/>
            <person name="Ladd B."/>
            <person name="Jarett J.K."/>
            <person name="Geller-Mcgrath D.E."/>
            <person name="Sieber C.M."/>
            <person name="Emerson J.B."/>
            <person name="Anantharaman K."/>
            <person name="Thomas B.C."/>
            <person name="Malmstrom R."/>
            <person name="Stieglmeier M."/>
            <person name="Klingl A."/>
            <person name="Woyke T."/>
            <person name="Ryan C.M."/>
            <person name="Banfield J.F."/>
        </authorList>
    </citation>
    <scope>NUCLEOTIDE SEQUENCE [LARGE SCALE GENOMIC DNA]</scope>
    <source>
        <strain evidence="2">CG11_big_fil_rev_8_21_14_0_20_39_34</strain>
    </source>
</reference>
<feature type="region of interest" description="Disordered" evidence="1">
    <location>
        <begin position="1"/>
        <end position="37"/>
    </location>
</feature>
<sequence length="235" mass="25911">MQNTNPNNDFFSDDSSSFLSTPPQTLPPDDQIMESSSMPVMQNFISPEPASVISAEPSENNQNEVVDTHEFVSMIHGMQDQLDAMLKMISGRSIPRIKNSKQKIHAEDFSSNERIVEGVFNGEKMVGPDGEEFSIPPNYASKSKLVEGDLMKLTISQNGSFIYKQTSPVPRKRLVGELVSNSDNGHWNAIASGRTYQLLTASVTFFKGKPGDEVILLVPEDGQSSWAAVENIINK</sequence>
<evidence type="ECO:0000313" key="2">
    <source>
        <dbReference type="EMBL" id="PIR04214.1"/>
    </source>
</evidence>